<dbReference type="EMBL" id="CP024091">
    <property type="protein sequence ID" value="ATP57784.1"/>
    <property type="molecule type" value="Genomic_DNA"/>
</dbReference>
<reference evidence="1 2" key="1">
    <citation type="submission" date="2017-10" db="EMBL/GenBank/DDBJ databases">
        <title>Whole genome of Pedobacter ginsengisoli T01R-27 isolated from tomato rhizosphere.</title>
        <authorList>
            <person name="Weon H.-Y."/>
            <person name="Lee S.A."/>
            <person name="Sang M.K."/>
            <person name="Song J."/>
        </authorList>
    </citation>
    <scope>NUCLEOTIDE SEQUENCE [LARGE SCALE GENOMIC DNA]</scope>
    <source>
        <strain evidence="1 2">T01R-27</strain>
    </source>
</reference>
<dbReference type="KEGG" id="pgs:CPT03_15580"/>
<accession>A0A2D1U897</accession>
<organism evidence="1 2">
    <name type="scientific">Pedobacter ginsengisoli</name>
    <dbReference type="NCBI Taxonomy" id="363852"/>
    <lineage>
        <taxon>Bacteria</taxon>
        <taxon>Pseudomonadati</taxon>
        <taxon>Bacteroidota</taxon>
        <taxon>Sphingobacteriia</taxon>
        <taxon>Sphingobacteriales</taxon>
        <taxon>Sphingobacteriaceae</taxon>
        <taxon>Pedobacter</taxon>
    </lineage>
</organism>
<dbReference type="Proteomes" id="UP000223749">
    <property type="component" value="Chromosome"/>
</dbReference>
<protein>
    <submittedName>
        <fullName evidence="1">Uncharacterized protein</fullName>
    </submittedName>
</protein>
<sequence>MDESNNTQLQDLTWWEYSYLSMLNQTLMATYHNRQIVKYSTVFGKKPGDAMELLRRMNKSTAVKIIARMNHLARTKVVSTVDEVLNMWFGNSNVRFRTIVRRHIFAGYSSLGVPGSQLTIISMWSNLKILDLLLSEPENDYPETSGDETERDFFMVYLAINEIFGDGSNAIVETVGPDKENLGYWYAKCMMVTLIRYQDFANVSPREVLAAQIIRAYYCLKFLEQNGHQQLVELFLQQYGVSNWQEYFRLILPICSGPLTKGDGSGLYYFLLQDNPDYERRSQFIRRLALSGTEGYPVIPDFLHVRSRPLYETEPNRFLVCDTILTINRVHSSMFFELKDIAASNQHLHSRYDNFFSFYTSEFIEKYLSYTLLSEIFADSGYYQLSGEEIKNRFKINQEPDYYIRNNNKVFLFEIKGSILPGEIKQSFDYQVIEDELKKKFYQKPGNKKNIGILQLVDRIEILLNESKKIPFDDLADQRKLEIYPILLTTERALNTPGMNHIFNEWFQEALNERSGLSGRLYQIKPLSILDMDTLINFSDMFKGKKVFLEESLRAYHQFIKVKMPVKGVAQSLDKAKENMNQAMISYADFLISNYKPDLPELFTHIGKQVSEDKNPRQADPLA</sequence>
<keyword evidence="2" id="KW-1185">Reference proteome</keyword>
<dbReference type="AlphaFoldDB" id="A0A2D1U897"/>
<evidence type="ECO:0000313" key="1">
    <source>
        <dbReference type="EMBL" id="ATP57784.1"/>
    </source>
</evidence>
<name>A0A2D1U897_9SPHI</name>
<gene>
    <name evidence="1" type="ORF">CPT03_15580</name>
</gene>
<evidence type="ECO:0000313" key="2">
    <source>
        <dbReference type="Proteomes" id="UP000223749"/>
    </source>
</evidence>
<proteinExistence type="predicted"/>